<name>A0A0C9U7J4_SPHS4</name>
<organism evidence="1 2">
    <name type="scientific">Sphaerobolus stellatus (strain SS14)</name>
    <dbReference type="NCBI Taxonomy" id="990650"/>
    <lineage>
        <taxon>Eukaryota</taxon>
        <taxon>Fungi</taxon>
        <taxon>Dikarya</taxon>
        <taxon>Basidiomycota</taxon>
        <taxon>Agaricomycotina</taxon>
        <taxon>Agaricomycetes</taxon>
        <taxon>Phallomycetidae</taxon>
        <taxon>Geastrales</taxon>
        <taxon>Sphaerobolaceae</taxon>
        <taxon>Sphaerobolus</taxon>
    </lineage>
</organism>
<accession>A0A0C9U7J4</accession>
<reference evidence="1 2" key="1">
    <citation type="submission" date="2014-06" db="EMBL/GenBank/DDBJ databases">
        <title>Evolutionary Origins and Diversification of the Mycorrhizal Mutualists.</title>
        <authorList>
            <consortium name="DOE Joint Genome Institute"/>
            <consortium name="Mycorrhizal Genomics Consortium"/>
            <person name="Kohler A."/>
            <person name="Kuo A."/>
            <person name="Nagy L.G."/>
            <person name="Floudas D."/>
            <person name="Copeland A."/>
            <person name="Barry K.W."/>
            <person name="Cichocki N."/>
            <person name="Veneault-Fourrey C."/>
            <person name="LaButti K."/>
            <person name="Lindquist E.A."/>
            <person name="Lipzen A."/>
            <person name="Lundell T."/>
            <person name="Morin E."/>
            <person name="Murat C."/>
            <person name="Riley R."/>
            <person name="Ohm R."/>
            <person name="Sun H."/>
            <person name="Tunlid A."/>
            <person name="Henrissat B."/>
            <person name="Grigoriev I.V."/>
            <person name="Hibbett D.S."/>
            <person name="Martin F."/>
        </authorList>
    </citation>
    <scope>NUCLEOTIDE SEQUENCE [LARGE SCALE GENOMIC DNA]</scope>
    <source>
        <strain evidence="1 2">SS14</strain>
    </source>
</reference>
<sequence length="115" mass="12160">MGDTDRIVSLIGAARSGDMGSYKQLQALFPPASVAPTTGSHLVLTSSITDPPPSLVNAFTACNDDIKVLKCPTDIHGAIMQVRDGTVGQLYAKYGPAKGRDTHKIRQALGQQIPK</sequence>
<keyword evidence="2" id="KW-1185">Reference proteome</keyword>
<dbReference type="Proteomes" id="UP000054279">
    <property type="component" value="Unassembled WGS sequence"/>
</dbReference>
<dbReference type="OrthoDB" id="3037223at2759"/>
<evidence type="ECO:0000313" key="2">
    <source>
        <dbReference type="Proteomes" id="UP000054279"/>
    </source>
</evidence>
<dbReference type="HOGENOM" id="CLU_2110534_0_0_1"/>
<dbReference type="EMBL" id="KN837436">
    <property type="protein sequence ID" value="KIJ25057.1"/>
    <property type="molecule type" value="Genomic_DNA"/>
</dbReference>
<proteinExistence type="predicted"/>
<dbReference type="AlphaFoldDB" id="A0A0C9U7J4"/>
<protein>
    <submittedName>
        <fullName evidence="1">Uncharacterized protein</fullName>
    </submittedName>
</protein>
<gene>
    <name evidence="1" type="ORF">M422DRAFT_274008</name>
</gene>
<evidence type="ECO:0000313" key="1">
    <source>
        <dbReference type="EMBL" id="KIJ25057.1"/>
    </source>
</evidence>